<dbReference type="Pfam" id="PF00582">
    <property type="entry name" value="Usp"/>
    <property type="match status" value="1"/>
</dbReference>
<protein>
    <recommendedName>
        <fullName evidence="1">UspA domain-containing protein</fullName>
    </recommendedName>
</protein>
<dbReference type="EMBL" id="CP000116">
    <property type="protein sequence ID" value="AAZ98561.1"/>
    <property type="molecule type" value="Genomic_DNA"/>
</dbReference>
<name>Q3SFP5_THIDA</name>
<dbReference type="KEGG" id="tbd:Tbd_2608"/>
<dbReference type="RefSeq" id="WP_011313120.1">
    <property type="nucleotide sequence ID" value="NC_007404.1"/>
</dbReference>
<dbReference type="SUPFAM" id="SSF52402">
    <property type="entry name" value="Adenine nucleotide alpha hydrolases-like"/>
    <property type="match status" value="1"/>
</dbReference>
<dbReference type="STRING" id="292415.Tbd_2608"/>
<dbReference type="Gene3D" id="3.40.50.620">
    <property type="entry name" value="HUPs"/>
    <property type="match status" value="1"/>
</dbReference>
<organism evidence="2 3">
    <name type="scientific">Thiobacillus denitrificans (strain ATCC 25259 / T1)</name>
    <dbReference type="NCBI Taxonomy" id="292415"/>
    <lineage>
        <taxon>Bacteria</taxon>
        <taxon>Pseudomonadati</taxon>
        <taxon>Pseudomonadota</taxon>
        <taxon>Betaproteobacteria</taxon>
        <taxon>Nitrosomonadales</taxon>
        <taxon>Thiobacillaceae</taxon>
        <taxon>Thiobacillus</taxon>
    </lineage>
</organism>
<reference evidence="2 3" key="1">
    <citation type="journal article" date="2006" name="J. Bacteriol.">
        <title>The genome sequence of the obligately chemolithoautotrophic, facultatively anaerobic bacterium Thiobacillus denitrificans.</title>
        <authorList>
            <person name="Beller H.R."/>
            <person name="Chain P.S."/>
            <person name="Letain T.E."/>
            <person name="Chakicherla A."/>
            <person name="Larimer F.W."/>
            <person name="Richardson P.M."/>
            <person name="Coleman M.A."/>
            <person name="Wood A.P."/>
            <person name="Kelly D.P."/>
        </authorList>
    </citation>
    <scope>NUCLEOTIDE SEQUENCE [LARGE SCALE GENOMIC DNA]</scope>
    <source>
        <strain evidence="2 3">ATCC 25259</strain>
    </source>
</reference>
<gene>
    <name evidence="2" type="ordered locus">Tbd_2608</name>
</gene>
<proteinExistence type="predicted"/>
<keyword evidence="3" id="KW-1185">Reference proteome</keyword>
<evidence type="ECO:0000259" key="1">
    <source>
        <dbReference type="Pfam" id="PF00582"/>
    </source>
</evidence>
<feature type="domain" description="UspA" evidence="1">
    <location>
        <begin position="7"/>
        <end position="113"/>
    </location>
</feature>
<evidence type="ECO:0000313" key="3">
    <source>
        <dbReference type="Proteomes" id="UP000008291"/>
    </source>
</evidence>
<sequence length="157" mass="16667">MPEARPYRRVLALIGFDADDALVARKAAAFANLNGAELDFLHLIAPDAVLDGGYAGGSPAATASALEQAALRRLQFLAAQCGAGEARCHAVHGPRRQRFTDHLAAREAGLVVTTEPAFCPDGAYDLLVLGRKKSRRGRRILDLLGTLIAPARATARI</sequence>
<dbReference type="InterPro" id="IPR014729">
    <property type="entry name" value="Rossmann-like_a/b/a_fold"/>
</dbReference>
<dbReference type="Proteomes" id="UP000008291">
    <property type="component" value="Chromosome"/>
</dbReference>
<dbReference type="HOGENOM" id="CLU_1677050_0_0_4"/>
<dbReference type="AlphaFoldDB" id="Q3SFP5"/>
<evidence type="ECO:0000313" key="2">
    <source>
        <dbReference type="EMBL" id="AAZ98561.1"/>
    </source>
</evidence>
<accession>Q3SFP5</accession>
<dbReference type="InterPro" id="IPR006016">
    <property type="entry name" value="UspA"/>
</dbReference>